<dbReference type="Proteomes" id="UP000261660">
    <property type="component" value="Unplaced"/>
</dbReference>
<dbReference type="GeneTree" id="ENSGT00730000111014"/>
<keyword evidence="3" id="KW-1185">Reference proteome</keyword>
<organism evidence="2 3">
    <name type="scientific">Labrus bergylta</name>
    <name type="common">ballan wrasse</name>
    <dbReference type="NCBI Taxonomy" id="56723"/>
    <lineage>
        <taxon>Eukaryota</taxon>
        <taxon>Metazoa</taxon>
        <taxon>Chordata</taxon>
        <taxon>Craniata</taxon>
        <taxon>Vertebrata</taxon>
        <taxon>Euteleostomi</taxon>
        <taxon>Actinopterygii</taxon>
        <taxon>Neopterygii</taxon>
        <taxon>Teleostei</taxon>
        <taxon>Neoteleostei</taxon>
        <taxon>Acanthomorphata</taxon>
        <taxon>Eupercaria</taxon>
        <taxon>Labriformes</taxon>
        <taxon>Labridae</taxon>
        <taxon>Labrus</taxon>
    </lineage>
</organism>
<dbReference type="AlphaFoldDB" id="A0A3Q3G8Z3"/>
<dbReference type="STRING" id="56723.ENSLBEP00000028024"/>
<feature type="region of interest" description="Disordered" evidence="1">
    <location>
        <begin position="212"/>
        <end position="264"/>
    </location>
</feature>
<protein>
    <submittedName>
        <fullName evidence="2">Uncharacterized protein</fullName>
    </submittedName>
</protein>
<proteinExistence type="predicted"/>
<feature type="compositionally biased region" description="Polar residues" evidence="1">
    <location>
        <begin position="234"/>
        <end position="264"/>
    </location>
</feature>
<name>A0A3Q3G8Z3_9LABR</name>
<accession>A0A3Q3G8Z3</accession>
<evidence type="ECO:0000313" key="3">
    <source>
        <dbReference type="Proteomes" id="UP000261660"/>
    </source>
</evidence>
<sequence>SNSTASEPDPQRETLHLPPTPSSLTPCLHHQRRSPHSVPPRLHIQPAAPELGPPHTQRQSSQLRRPSVGRQLTPGIGSMQHFFDDDDRMVPSTPTLVVPHRTDGFAEAIHSPQVAGLSTRFRFGPPEDLLSQTSGSHSDLGQLASQGGLGMYESPLFLAAHDEDGGGRSVPTTPLQVAAPVTVFSESVPSDSADNMASQSVPMVTATAGMASGGDDGDEVFMEHETESPGIESSLESQTDMESTGQQSDDASLPSTSQEPGNVF</sequence>
<feature type="region of interest" description="Disordered" evidence="1">
    <location>
        <begin position="1"/>
        <end position="87"/>
    </location>
</feature>
<reference evidence="2" key="1">
    <citation type="submission" date="2025-08" db="UniProtKB">
        <authorList>
            <consortium name="Ensembl"/>
        </authorList>
    </citation>
    <scope>IDENTIFICATION</scope>
</reference>
<dbReference type="InParanoid" id="A0A3Q3G8Z3"/>
<evidence type="ECO:0000256" key="1">
    <source>
        <dbReference type="SAM" id="MobiDB-lite"/>
    </source>
</evidence>
<evidence type="ECO:0000313" key="2">
    <source>
        <dbReference type="Ensembl" id="ENSLBEP00000028024.1"/>
    </source>
</evidence>
<dbReference type="Ensembl" id="ENSLBET00000029357.1">
    <property type="protein sequence ID" value="ENSLBEP00000028024.1"/>
    <property type="gene ID" value="ENSLBEG00000021240.1"/>
</dbReference>
<reference evidence="2" key="2">
    <citation type="submission" date="2025-09" db="UniProtKB">
        <authorList>
            <consortium name="Ensembl"/>
        </authorList>
    </citation>
    <scope>IDENTIFICATION</scope>
</reference>